<dbReference type="InterPro" id="IPR011335">
    <property type="entry name" value="Restrct_endonuc-II-like"/>
</dbReference>
<organism evidence="3 4">
    <name type="scientific">Kistimonas scapharcae</name>
    <dbReference type="NCBI Taxonomy" id="1036133"/>
    <lineage>
        <taxon>Bacteria</taxon>
        <taxon>Pseudomonadati</taxon>
        <taxon>Pseudomonadota</taxon>
        <taxon>Gammaproteobacteria</taxon>
        <taxon>Oceanospirillales</taxon>
        <taxon>Endozoicomonadaceae</taxon>
        <taxon>Kistimonas</taxon>
    </lineage>
</organism>
<dbReference type="SUPFAM" id="SSF52980">
    <property type="entry name" value="Restriction endonuclease-like"/>
    <property type="match status" value="1"/>
</dbReference>
<dbReference type="Gene3D" id="3.40.1350.10">
    <property type="match status" value="1"/>
</dbReference>
<evidence type="ECO:0000313" key="4">
    <source>
        <dbReference type="Proteomes" id="UP001500604"/>
    </source>
</evidence>
<gene>
    <name evidence="3" type="ORF">GCM10023116_20580</name>
</gene>
<dbReference type="InterPro" id="IPR011856">
    <property type="entry name" value="tRNA_endonuc-like_dom_sf"/>
</dbReference>
<name>A0ABP8V1S6_9GAMM</name>
<dbReference type="InterPro" id="IPR014832">
    <property type="entry name" value="TnsA_C"/>
</dbReference>
<dbReference type="InterPro" id="IPR014833">
    <property type="entry name" value="TnsA_N"/>
</dbReference>
<keyword evidence="4" id="KW-1185">Reference proteome</keyword>
<dbReference type="Pfam" id="PF08721">
    <property type="entry name" value="Tn7_Tnp_TnsA_C"/>
    <property type="match status" value="1"/>
</dbReference>
<dbReference type="EMBL" id="BAABFL010000303">
    <property type="protein sequence ID" value="GAA4649777.1"/>
    <property type="molecule type" value="Genomic_DNA"/>
</dbReference>
<dbReference type="CDD" id="cd22362">
    <property type="entry name" value="TnsA_endonuclease-like"/>
    <property type="match status" value="1"/>
</dbReference>
<comment type="caution">
    <text evidence="3">The sequence shown here is derived from an EMBL/GenBank/DDBJ whole genome shotgun (WGS) entry which is preliminary data.</text>
</comment>
<feature type="domain" description="TnsA endonuclease C-terminal" evidence="1">
    <location>
        <begin position="111"/>
        <end position="193"/>
    </location>
</feature>
<evidence type="ECO:0000259" key="1">
    <source>
        <dbReference type="Pfam" id="PF08721"/>
    </source>
</evidence>
<evidence type="ECO:0008006" key="5">
    <source>
        <dbReference type="Google" id="ProtNLM"/>
    </source>
</evidence>
<evidence type="ECO:0000313" key="3">
    <source>
        <dbReference type="EMBL" id="GAA4649777.1"/>
    </source>
</evidence>
<proteinExistence type="predicted"/>
<dbReference type="Proteomes" id="UP001500604">
    <property type="component" value="Unassembled WGS sequence"/>
</dbReference>
<accession>A0ABP8V1S6</accession>
<sequence>MDLAKNVVEIREQFPLKRSLTLAIAEKLKIKHPSQTDYNTKKPIAIYMTTDFLVTLLNENGQEYHLAVSVKPTSELRDDRVLAKQKIEYAYWSLQGIRFSIITDQSFNSEVSDNLELIHQSYCTVEQNKLSLPGSVNVDVIEHHILSTIKSASENETISEMCKKINAYHGCSPGVTLTIFYRMIAVRKIDINMVKLSIGAQTDVLSLKKYLVS</sequence>
<dbReference type="InterPro" id="IPR036388">
    <property type="entry name" value="WH-like_DNA-bd_sf"/>
</dbReference>
<evidence type="ECO:0000259" key="2">
    <source>
        <dbReference type="Pfam" id="PF08722"/>
    </source>
</evidence>
<dbReference type="Gene3D" id="1.10.10.10">
    <property type="entry name" value="Winged helix-like DNA-binding domain superfamily/Winged helix DNA-binding domain"/>
    <property type="match status" value="1"/>
</dbReference>
<dbReference type="Pfam" id="PF08722">
    <property type="entry name" value="Tn7_TnsA-like_N"/>
    <property type="match status" value="1"/>
</dbReference>
<feature type="domain" description="TnsA endonuclease N-terminal" evidence="2">
    <location>
        <begin position="5"/>
        <end position="104"/>
    </location>
</feature>
<reference evidence="4" key="1">
    <citation type="journal article" date="2019" name="Int. J. Syst. Evol. Microbiol.">
        <title>The Global Catalogue of Microorganisms (GCM) 10K type strain sequencing project: providing services to taxonomists for standard genome sequencing and annotation.</title>
        <authorList>
            <consortium name="The Broad Institute Genomics Platform"/>
            <consortium name="The Broad Institute Genome Sequencing Center for Infectious Disease"/>
            <person name="Wu L."/>
            <person name="Ma J."/>
        </authorList>
    </citation>
    <scope>NUCLEOTIDE SEQUENCE [LARGE SCALE GENOMIC DNA]</scope>
    <source>
        <strain evidence="4">JCM 17805</strain>
    </source>
</reference>
<protein>
    <recommendedName>
        <fullName evidence="5">TnsA endonuclease N-terminal domain-containing protein</fullName>
    </recommendedName>
</protein>